<evidence type="ECO:0000256" key="2">
    <source>
        <dbReference type="SAM" id="SignalP"/>
    </source>
</evidence>
<evidence type="ECO:0000313" key="4">
    <source>
        <dbReference type="Proteomes" id="UP000001950"/>
    </source>
</evidence>
<protein>
    <submittedName>
        <fullName evidence="3">Uncharacterized protein</fullName>
    </submittedName>
</protein>
<dbReference type="InParanoid" id="Q4UFM4"/>
<evidence type="ECO:0000256" key="1">
    <source>
        <dbReference type="SAM" id="MobiDB-lite"/>
    </source>
</evidence>
<accession>Q4UFM4</accession>
<feature type="chain" id="PRO_5004244467" evidence="2">
    <location>
        <begin position="19"/>
        <end position="335"/>
    </location>
</feature>
<keyword evidence="2" id="KW-0732">Signal</keyword>
<dbReference type="GeneID" id="3862116"/>
<proteinExistence type="predicted"/>
<reference evidence="3 4" key="1">
    <citation type="journal article" date="2005" name="Science">
        <title>Genome of the host-cell transforming parasite Theileria annulata compared with T. parva.</title>
        <authorList>
            <person name="Pain A."/>
            <person name="Renauld H."/>
            <person name="Berriman M."/>
            <person name="Murphy L."/>
            <person name="Yeats C.A."/>
            <person name="Weir W."/>
            <person name="Kerhornou A."/>
            <person name="Aslett M."/>
            <person name="Bishop R."/>
            <person name="Bouchier C."/>
            <person name="Cochet M."/>
            <person name="Coulson R.M.R."/>
            <person name="Cronin A."/>
            <person name="de Villiers E.P."/>
            <person name="Fraser A."/>
            <person name="Fosker N."/>
            <person name="Gardner M."/>
            <person name="Goble A."/>
            <person name="Griffiths-Jones S."/>
            <person name="Harris D.E."/>
            <person name="Katzer F."/>
            <person name="Larke N."/>
            <person name="Lord A."/>
            <person name="Maser P."/>
            <person name="McKellar S."/>
            <person name="Mooney P."/>
            <person name="Morton F."/>
            <person name="Nene V."/>
            <person name="O'Neil S."/>
            <person name="Price C."/>
            <person name="Quail M.A."/>
            <person name="Rabbinowitsch E."/>
            <person name="Rawlings N.D."/>
            <person name="Rutter S."/>
            <person name="Saunders D."/>
            <person name="Seeger K."/>
            <person name="Shah T."/>
            <person name="Squares R."/>
            <person name="Squares S."/>
            <person name="Tivey A."/>
            <person name="Walker A.R."/>
            <person name="Woodward J."/>
            <person name="Dobbelaere D.A.E."/>
            <person name="Langsley G."/>
            <person name="Rajandream M.A."/>
            <person name="McKeever D."/>
            <person name="Shiels B."/>
            <person name="Tait A."/>
            <person name="Barrell B.G."/>
            <person name="Hall N."/>
        </authorList>
    </citation>
    <scope>NUCLEOTIDE SEQUENCE [LARGE SCALE GENOMIC DNA]</scope>
    <source>
        <strain evidence="4">Ankara</strain>
    </source>
</reference>
<gene>
    <name evidence="3" type="ORF">TA15690</name>
</gene>
<name>Q4UFM4_THEAN</name>
<evidence type="ECO:0000313" key="3">
    <source>
        <dbReference type="EMBL" id="CAI74092.1"/>
    </source>
</evidence>
<organism evidence="3 4">
    <name type="scientific">Theileria annulata</name>
    <dbReference type="NCBI Taxonomy" id="5874"/>
    <lineage>
        <taxon>Eukaryota</taxon>
        <taxon>Sar</taxon>
        <taxon>Alveolata</taxon>
        <taxon>Apicomplexa</taxon>
        <taxon>Aconoidasida</taxon>
        <taxon>Piroplasmida</taxon>
        <taxon>Theileriidae</taxon>
        <taxon>Theileria</taxon>
    </lineage>
</organism>
<dbReference type="KEGG" id="tan:TA15690"/>
<dbReference type="RefSeq" id="XP_951824.1">
    <property type="nucleotide sequence ID" value="XM_946731.1"/>
</dbReference>
<dbReference type="VEuPathDB" id="PiroplasmaDB:TA15690"/>
<feature type="region of interest" description="Disordered" evidence="1">
    <location>
        <begin position="66"/>
        <end position="100"/>
    </location>
</feature>
<keyword evidence="4" id="KW-1185">Reference proteome</keyword>
<dbReference type="EMBL" id="CR940348">
    <property type="protein sequence ID" value="CAI74092.1"/>
    <property type="molecule type" value="Genomic_DNA"/>
</dbReference>
<dbReference type="AlphaFoldDB" id="Q4UFM4"/>
<sequence length="335" mass="35965">MNLVTSGIILYSFYICVCMDPDGAEPEKSDSGIRFYGDGEPVKSDMMPTEEEAKGALGPPVCTPGDCGPPTPGHGTPGYPSEAAEGYGTSDYSPYVPRPYGQSSPGSYGAPGYGYYVPGGYGTPRHSTTQGYRTPVYCPCFPGPYGTPGATGYGGYIPQGPYGARHSYYSPGGYGSPRYPTQPSPYRATSGNGAGASGDAGSPGQQTDQPSGPPTRAPDGTKLFSIDAKTGSNCSNVIVKEYISGRHNRFHRRLNPKPGFGFNSVSYNGVSVWEMRVDKYATEVFLYPLRSPQKTILIMLIDGIIKTFKRKGKNKPWKEKDVNIRGELFIRQALS</sequence>
<dbReference type="Proteomes" id="UP000001950">
    <property type="component" value="Chromosome 2"/>
</dbReference>
<feature type="region of interest" description="Disordered" evidence="1">
    <location>
        <begin position="173"/>
        <end position="222"/>
    </location>
</feature>
<feature type="signal peptide" evidence="2">
    <location>
        <begin position="1"/>
        <end position="18"/>
    </location>
</feature>